<dbReference type="Gene3D" id="2.10.25.30">
    <property type="entry name" value="EGF-like, alliinase"/>
    <property type="match status" value="1"/>
</dbReference>
<gene>
    <name evidence="7" type="ORF">POM88_050883</name>
</gene>
<protein>
    <submittedName>
        <fullName evidence="7">L-tryptophan--pyruvate aminotransferase 1</fullName>
    </submittedName>
</protein>
<reference evidence="7" key="2">
    <citation type="submission" date="2023-05" db="EMBL/GenBank/DDBJ databases">
        <authorList>
            <person name="Schelkunov M.I."/>
        </authorList>
    </citation>
    <scope>NUCLEOTIDE SEQUENCE</scope>
    <source>
        <strain evidence="7">Hsosn_3</strain>
        <tissue evidence="7">Leaf</tissue>
    </source>
</reference>
<dbReference type="Gene3D" id="3.40.640.10">
    <property type="entry name" value="Type I PLP-dependent aspartate aminotransferase-like (Major domain)"/>
    <property type="match status" value="1"/>
</dbReference>
<feature type="compositionally biased region" description="Low complexity" evidence="5">
    <location>
        <begin position="84"/>
        <end position="93"/>
    </location>
</feature>
<evidence type="ECO:0000313" key="8">
    <source>
        <dbReference type="Proteomes" id="UP001237642"/>
    </source>
</evidence>
<accession>A0AAD8H0W1</accession>
<evidence type="ECO:0000256" key="4">
    <source>
        <dbReference type="ARBA" id="ARBA00022898"/>
    </source>
</evidence>
<evidence type="ECO:0000256" key="2">
    <source>
        <dbReference type="ARBA" id="ARBA00006312"/>
    </source>
</evidence>
<dbReference type="InterPro" id="IPR015421">
    <property type="entry name" value="PyrdxlP-dep_Trfase_major"/>
</dbReference>
<feature type="domain" description="Alliinase C-terminal" evidence="6">
    <location>
        <begin position="110"/>
        <end position="470"/>
    </location>
</feature>
<dbReference type="GO" id="GO:0016846">
    <property type="term" value="F:carbon-sulfur lyase activity"/>
    <property type="evidence" value="ECO:0007669"/>
    <property type="project" value="InterPro"/>
</dbReference>
<dbReference type="InterPro" id="IPR037029">
    <property type="entry name" value="Alliinase_N_sf"/>
</dbReference>
<comment type="cofactor">
    <cofactor evidence="1">
        <name>pyridoxal 5'-phosphate</name>
        <dbReference type="ChEBI" id="CHEBI:597326"/>
    </cofactor>
</comment>
<evidence type="ECO:0000256" key="3">
    <source>
        <dbReference type="ARBA" id="ARBA00022576"/>
    </source>
</evidence>
<evidence type="ECO:0000313" key="7">
    <source>
        <dbReference type="EMBL" id="KAK1357627.1"/>
    </source>
</evidence>
<dbReference type="PANTHER" id="PTHR43795">
    <property type="entry name" value="BIFUNCTIONAL ASPARTATE AMINOTRANSFERASE AND GLUTAMATE/ASPARTATE-PREPHENATE AMINOTRANSFERASE-RELATED"/>
    <property type="match status" value="1"/>
</dbReference>
<dbReference type="InterPro" id="IPR015422">
    <property type="entry name" value="PyrdxlP-dep_Trfase_small"/>
</dbReference>
<dbReference type="InterPro" id="IPR015424">
    <property type="entry name" value="PyrdxlP-dep_Trfase"/>
</dbReference>
<keyword evidence="8" id="KW-1185">Reference proteome</keyword>
<dbReference type="AlphaFoldDB" id="A0AAD8H0W1"/>
<keyword evidence="4" id="KW-0663">Pyridoxal phosphate</keyword>
<keyword evidence="3 7" id="KW-0032">Aminotransferase</keyword>
<dbReference type="PANTHER" id="PTHR43795:SF15">
    <property type="entry name" value="TRYPTOPHAN AMINOTRANSFERASE-RELATED PROTEIN 1"/>
    <property type="match status" value="1"/>
</dbReference>
<dbReference type="InterPro" id="IPR036052">
    <property type="entry name" value="TrpB-like_PALP_sf"/>
</dbReference>
<name>A0AAD8H0W1_9APIA</name>
<dbReference type="Pfam" id="PF04864">
    <property type="entry name" value="Alliinase_C"/>
    <property type="match status" value="1"/>
</dbReference>
<dbReference type="CDD" id="cd00609">
    <property type="entry name" value="AAT_like"/>
    <property type="match status" value="1"/>
</dbReference>
<dbReference type="Proteomes" id="UP001237642">
    <property type="component" value="Unassembled WGS sequence"/>
</dbReference>
<dbReference type="Gene3D" id="3.40.50.1100">
    <property type="match status" value="1"/>
</dbReference>
<sequence>MYRSHPGGLLDVEYDMEALRRFDGQYWKNLFNSRVGKTNWPYESEKLEHATRITDCSVKSMARENTERENMCGTTEQGHAIRLSSSSSENFSSDARNNGASRNLSSDAVVNLDHGDPTIFETYWRNMGDKCTVVLPGYQSLSYFADTKNLCWFLEPKLEESIKKLHTVVGNAVVDDRCIVVGTGSSQLIQAALYALSPPDQPKPASVVCAAPYYSCYKEMAEFLRSGLYKWEGDAHTFDKDGSYIEMVTSPNNPDGLCREAVVKKDGGKRVHDLAYYWPQYTPITAPADYDIMLFTVSKCTGHAGSRIGWALVKDKEVAQKMVTFMTISTIGVSKESQHRAAKILEVISNGCEDLKSPNGNIDNFFHYGQSILTKRWDILRNTLKNSRVLSLAKYPIKYCHFTQDFSEAHPAFAWIKSKDKIDDCEKFFRGHKVLTRSGRRFGSDPKYVRVSMVSKEEDFELFIKRLSSLNNLNIISAA</sequence>
<organism evidence="7 8">
    <name type="scientific">Heracleum sosnowskyi</name>
    <dbReference type="NCBI Taxonomy" id="360622"/>
    <lineage>
        <taxon>Eukaryota</taxon>
        <taxon>Viridiplantae</taxon>
        <taxon>Streptophyta</taxon>
        <taxon>Embryophyta</taxon>
        <taxon>Tracheophyta</taxon>
        <taxon>Spermatophyta</taxon>
        <taxon>Magnoliopsida</taxon>
        <taxon>eudicotyledons</taxon>
        <taxon>Gunneridae</taxon>
        <taxon>Pentapetalae</taxon>
        <taxon>asterids</taxon>
        <taxon>campanulids</taxon>
        <taxon>Apiales</taxon>
        <taxon>Apiaceae</taxon>
        <taxon>Apioideae</taxon>
        <taxon>apioid superclade</taxon>
        <taxon>Tordylieae</taxon>
        <taxon>Tordyliinae</taxon>
        <taxon>Heracleum</taxon>
    </lineage>
</organism>
<evidence type="ECO:0000256" key="1">
    <source>
        <dbReference type="ARBA" id="ARBA00001933"/>
    </source>
</evidence>
<dbReference type="SUPFAM" id="SSF53383">
    <property type="entry name" value="PLP-dependent transferases"/>
    <property type="match status" value="1"/>
</dbReference>
<dbReference type="GO" id="GO:0008483">
    <property type="term" value="F:transaminase activity"/>
    <property type="evidence" value="ECO:0007669"/>
    <property type="project" value="UniProtKB-KW"/>
</dbReference>
<comment type="caution">
    <text evidence="7">The sequence shown here is derived from an EMBL/GenBank/DDBJ whole genome shotgun (WGS) entry which is preliminary data.</text>
</comment>
<evidence type="ECO:0000259" key="6">
    <source>
        <dbReference type="Pfam" id="PF04864"/>
    </source>
</evidence>
<dbReference type="InterPro" id="IPR006948">
    <property type="entry name" value="Alliinase_C"/>
</dbReference>
<proteinExistence type="inferred from homology"/>
<keyword evidence="3 7" id="KW-0808">Transferase</keyword>
<dbReference type="InterPro" id="IPR050478">
    <property type="entry name" value="Ethylene_sulfur-biosynth"/>
</dbReference>
<dbReference type="EMBL" id="JAUIZM010000011">
    <property type="protein sequence ID" value="KAK1357627.1"/>
    <property type="molecule type" value="Genomic_DNA"/>
</dbReference>
<evidence type="ECO:0000256" key="5">
    <source>
        <dbReference type="SAM" id="MobiDB-lite"/>
    </source>
</evidence>
<dbReference type="Gene3D" id="3.90.1150.10">
    <property type="entry name" value="Aspartate Aminotransferase, domain 1"/>
    <property type="match status" value="1"/>
</dbReference>
<comment type="similarity">
    <text evidence="2">Belongs to the alliinase family.</text>
</comment>
<reference evidence="7" key="1">
    <citation type="submission" date="2023-02" db="EMBL/GenBank/DDBJ databases">
        <title>Genome of toxic invasive species Heracleum sosnowskyi carries increased number of genes despite the absence of recent whole-genome duplications.</title>
        <authorList>
            <person name="Schelkunov M."/>
            <person name="Shtratnikova V."/>
            <person name="Makarenko M."/>
            <person name="Klepikova A."/>
            <person name="Omelchenko D."/>
            <person name="Novikova G."/>
            <person name="Obukhova E."/>
            <person name="Bogdanov V."/>
            <person name="Penin A."/>
            <person name="Logacheva M."/>
        </authorList>
    </citation>
    <scope>NUCLEOTIDE SEQUENCE</scope>
    <source>
        <strain evidence="7">Hsosn_3</strain>
        <tissue evidence="7">Leaf</tissue>
    </source>
</reference>
<feature type="region of interest" description="Disordered" evidence="5">
    <location>
        <begin position="67"/>
        <end position="102"/>
    </location>
</feature>
<dbReference type="GO" id="GO:0006520">
    <property type="term" value="P:amino acid metabolic process"/>
    <property type="evidence" value="ECO:0007669"/>
    <property type="project" value="TreeGrafter"/>
</dbReference>